<dbReference type="PANTHER" id="PTHR45985">
    <property type="match status" value="1"/>
</dbReference>
<dbReference type="Gene3D" id="3.20.20.370">
    <property type="entry name" value="Glycoside hydrolase/deacetylase"/>
    <property type="match status" value="1"/>
</dbReference>
<dbReference type="EMBL" id="JAZGQO010000008">
    <property type="protein sequence ID" value="KAK6180365.1"/>
    <property type="molecule type" value="Genomic_DNA"/>
</dbReference>
<dbReference type="PANTHER" id="PTHR45985:SF3">
    <property type="entry name" value="CHITIN DEACETYLASE-LIKE 4"/>
    <property type="match status" value="1"/>
</dbReference>
<protein>
    <recommendedName>
        <fullName evidence="5">NodB homology domain-containing protein</fullName>
    </recommendedName>
</protein>
<proteinExistence type="predicted"/>
<sequence>MNWLLWTLFVCFVVGLAVAQKKSDIENRCTPSNCKLPKCRCPGHSIPGGYKPEDIPQMVIITFDDAVNWENWGYYSRLFPPDGSRANPNGCPIGMTLFVSHNFTDYCMIKKIHARGNEIADHSVSHRLPHAWWAEATDEDLSDEILTQRQNLADLAEIPMEDLKGWRSPFLQPTGDTMFNILYKNNFTYDATMTYPFPRNVYSPVMWPFTLDYSYTLVCNIDPCPKKAYPGFWILPVVVMMDYREHLPCAYVDFCKNAPRNQDEAFQLLWKNFLRNYRTNRAPLYINLHSLWLNVDFNLDALDDFIQRLVTMDDVYITTVSKALEWVQNPVPLSQIKDFEPWKCDFKPNQEDDAFCSFTYKPRTTRPPNKPTTTTTQRPNYVNQGGGDNRNDLGIPPKGSRGNVQDGRGSNDPRNRRPWFLKNGSPRISTSLTTLLFVLCLAAKQLL</sequence>
<evidence type="ECO:0000313" key="4">
    <source>
        <dbReference type="Proteomes" id="UP001347796"/>
    </source>
</evidence>
<dbReference type="GO" id="GO:0005975">
    <property type="term" value="P:carbohydrate metabolic process"/>
    <property type="evidence" value="ECO:0007669"/>
    <property type="project" value="InterPro"/>
</dbReference>
<evidence type="ECO:0000256" key="1">
    <source>
        <dbReference type="SAM" id="MobiDB-lite"/>
    </source>
</evidence>
<dbReference type="InterPro" id="IPR011330">
    <property type="entry name" value="Glyco_hydro/deAcase_b/a-brl"/>
</dbReference>
<organism evidence="3 4">
    <name type="scientific">Patella caerulea</name>
    <name type="common">Rayed Mediterranean limpet</name>
    <dbReference type="NCBI Taxonomy" id="87958"/>
    <lineage>
        <taxon>Eukaryota</taxon>
        <taxon>Metazoa</taxon>
        <taxon>Spiralia</taxon>
        <taxon>Lophotrochozoa</taxon>
        <taxon>Mollusca</taxon>
        <taxon>Gastropoda</taxon>
        <taxon>Patellogastropoda</taxon>
        <taxon>Patelloidea</taxon>
        <taxon>Patellidae</taxon>
        <taxon>Patella</taxon>
    </lineage>
</organism>
<evidence type="ECO:0008006" key="5">
    <source>
        <dbReference type="Google" id="ProtNLM"/>
    </source>
</evidence>
<feature type="chain" id="PRO_5042867350" description="NodB homology domain-containing protein" evidence="2">
    <location>
        <begin position="20"/>
        <end position="447"/>
    </location>
</feature>
<reference evidence="3 4" key="1">
    <citation type="submission" date="2024-01" db="EMBL/GenBank/DDBJ databases">
        <title>The genome of the rayed Mediterranean limpet Patella caerulea (Linnaeus, 1758).</title>
        <authorList>
            <person name="Anh-Thu Weber A."/>
            <person name="Halstead-Nussloch G."/>
        </authorList>
    </citation>
    <scope>NUCLEOTIDE SEQUENCE [LARGE SCALE GENOMIC DNA]</scope>
    <source>
        <strain evidence="3">AATW-2023a</strain>
        <tissue evidence="3">Whole specimen</tissue>
    </source>
</reference>
<accession>A0AAN8JRU4</accession>
<feature type="signal peptide" evidence="2">
    <location>
        <begin position="1"/>
        <end position="19"/>
    </location>
</feature>
<feature type="region of interest" description="Disordered" evidence="1">
    <location>
        <begin position="359"/>
        <end position="424"/>
    </location>
</feature>
<dbReference type="InterPro" id="IPR052740">
    <property type="entry name" value="CE4"/>
</dbReference>
<gene>
    <name evidence="3" type="ORF">SNE40_012534</name>
</gene>
<comment type="caution">
    <text evidence="3">The sequence shown here is derived from an EMBL/GenBank/DDBJ whole genome shotgun (WGS) entry which is preliminary data.</text>
</comment>
<dbReference type="SUPFAM" id="SSF88713">
    <property type="entry name" value="Glycoside hydrolase/deacetylase"/>
    <property type="match status" value="1"/>
</dbReference>
<evidence type="ECO:0000256" key="2">
    <source>
        <dbReference type="SAM" id="SignalP"/>
    </source>
</evidence>
<keyword evidence="2" id="KW-0732">Signal</keyword>
<dbReference type="AlphaFoldDB" id="A0AAN8JRU4"/>
<feature type="compositionally biased region" description="Low complexity" evidence="1">
    <location>
        <begin position="371"/>
        <end position="381"/>
    </location>
</feature>
<name>A0AAN8JRU4_PATCE</name>
<evidence type="ECO:0000313" key="3">
    <source>
        <dbReference type="EMBL" id="KAK6180365.1"/>
    </source>
</evidence>
<dbReference type="Proteomes" id="UP001347796">
    <property type="component" value="Unassembled WGS sequence"/>
</dbReference>
<keyword evidence="4" id="KW-1185">Reference proteome</keyword>